<organism evidence="1 2">
    <name type="scientific">Bombilactobacillus apium</name>
    <dbReference type="NCBI Taxonomy" id="2675299"/>
    <lineage>
        <taxon>Bacteria</taxon>
        <taxon>Bacillati</taxon>
        <taxon>Bacillota</taxon>
        <taxon>Bacilli</taxon>
        <taxon>Lactobacillales</taxon>
        <taxon>Lactobacillaceae</taxon>
        <taxon>Bombilactobacillus</taxon>
    </lineage>
</organism>
<accession>A0A850R799</accession>
<reference evidence="1 2" key="1">
    <citation type="submission" date="2020-06" db="EMBL/GenBank/DDBJ databases">
        <authorList>
            <person name="Kang J."/>
        </authorList>
    </citation>
    <scope>NUCLEOTIDE SEQUENCE [LARGE SCALE GENOMIC DNA]</scope>
    <source>
        <strain evidence="1 2">DCY120</strain>
    </source>
</reference>
<dbReference type="RefSeq" id="WP_176942700.1">
    <property type="nucleotide sequence ID" value="NZ_JABZEC010000004.1"/>
</dbReference>
<dbReference type="Proteomes" id="UP000563523">
    <property type="component" value="Unassembled WGS sequence"/>
</dbReference>
<proteinExistence type="predicted"/>
<protein>
    <submittedName>
        <fullName evidence="1">Insulinase family protein</fullName>
    </submittedName>
</protein>
<dbReference type="InterPro" id="IPR011249">
    <property type="entry name" value="Metalloenz_LuxS/M16"/>
</dbReference>
<evidence type="ECO:0000313" key="2">
    <source>
        <dbReference type="Proteomes" id="UP000563523"/>
    </source>
</evidence>
<dbReference type="GO" id="GO:0046872">
    <property type="term" value="F:metal ion binding"/>
    <property type="evidence" value="ECO:0007669"/>
    <property type="project" value="InterPro"/>
</dbReference>
<gene>
    <name evidence="1" type="ORF">HU830_05045</name>
</gene>
<dbReference type="Gene3D" id="3.30.830.10">
    <property type="entry name" value="Metalloenzyme, LuxS/M16 peptidase-like"/>
    <property type="match status" value="1"/>
</dbReference>
<keyword evidence="2" id="KW-1185">Reference proteome</keyword>
<sequence>MVNYSHSVSHLDNGLVVYQRSFPGSPLAGVTCKIHLNSQYQNGLPHLIEHLLVHQIPRPDWIKISGSTTAHFIALQILGEKAAIADFLPNYWKQFQHFQVTSEQLEREKAVVQQELRHYQASLTEKFATQARGKMFDAQQPYHDEVLGNIQDLATIKTADITDFCEKQLTPKQVTFLIAGDCSQNPLDLLKVWSQWPTQATVPPTSSSDSPALQTEPVILGDPQTAQIAHLSLITPLTTQPLPPAMILALSLTFSLLQTGPSALLQQLHQTVPQLYMAQPLPLYRGSQLYLQILSACAPNDAPKTIKGLQQALAQLKTLQDPQLTAAFRALTFQQDCLFDGVASSLAAFARMDPSQEKIVSLTQVHRKAILKSWQELTTTLASDQQPYNILLKYQ</sequence>
<dbReference type="SUPFAM" id="SSF63411">
    <property type="entry name" value="LuxS/MPP-like metallohydrolase"/>
    <property type="match status" value="1"/>
</dbReference>
<dbReference type="EMBL" id="JABZEC010000004">
    <property type="protein sequence ID" value="NVY96532.1"/>
    <property type="molecule type" value="Genomic_DNA"/>
</dbReference>
<dbReference type="AlphaFoldDB" id="A0A850R799"/>
<comment type="caution">
    <text evidence="1">The sequence shown here is derived from an EMBL/GenBank/DDBJ whole genome shotgun (WGS) entry which is preliminary data.</text>
</comment>
<evidence type="ECO:0000313" key="1">
    <source>
        <dbReference type="EMBL" id="NVY96532.1"/>
    </source>
</evidence>
<name>A0A850R799_9LACO</name>